<evidence type="ECO:0000313" key="1">
    <source>
        <dbReference type="EMBL" id="CAB1431819.1"/>
    </source>
</evidence>
<reference evidence="1" key="1">
    <citation type="submission" date="2020-03" db="EMBL/GenBank/DDBJ databases">
        <authorList>
            <person name="Weist P."/>
        </authorList>
    </citation>
    <scope>NUCLEOTIDE SEQUENCE</scope>
</reference>
<dbReference type="Proteomes" id="UP001153269">
    <property type="component" value="Unassembled WGS sequence"/>
</dbReference>
<protein>
    <submittedName>
        <fullName evidence="1">Uncharacterized protein</fullName>
    </submittedName>
</protein>
<keyword evidence="2" id="KW-1185">Reference proteome</keyword>
<organism evidence="1 2">
    <name type="scientific">Pleuronectes platessa</name>
    <name type="common">European plaice</name>
    <dbReference type="NCBI Taxonomy" id="8262"/>
    <lineage>
        <taxon>Eukaryota</taxon>
        <taxon>Metazoa</taxon>
        <taxon>Chordata</taxon>
        <taxon>Craniata</taxon>
        <taxon>Vertebrata</taxon>
        <taxon>Euteleostomi</taxon>
        <taxon>Actinopterygii</taxon>
        <taxon>Neopterygii</taxon>
        <taxon>Teleostei</taxon>
        <taxon>Neoteleostei</taxon>
        <taxon>Acanthomorphata</taxon>
        <taxon>Carangaria</taxon>
        <taxon>Pleuronectiformes</taxon>
        <taxon>Pleuronectoidei</taxon>
        <taxon>Pleuronectidae</taxon>
        <taxon>Pleuronectes</taxon>
    </lineage>
</organism>
<evidence type="ECO:0000313" key="2">
    <source>
        <dbReference type="Proteomes" id="UP001153269"/>
    </source>
</evidence>
<comment type="caution">
    <text evidence="1">The sequence shown here is derived from an EMBL/GenBank/DDBJ whole genome shotgun (WGS) entry which is preliminary data.</text>
</comment>
<dbReference type="EMBL" id="CADEAL010001376">
    <property type="protein sequence ID" value="CAB1431819.1"/>
    <property type="molecule type" value="Genomic_DNA"/>
</dbReference>
<proteinExistence type="predicted"/>
<dbReference type="AlphaFoldDB" id="A0A9N7UKA2"/>
<accession>A0A9N7UKA2</accession>
<sequence length="132" mass="14815">MVATKKSDELAVSCCWTHYTDRMQVLRTCSLCRPEQPDQTLELYRQWTAQDHGRVLPPGRQREERGMEISRCVTNTQLSGENTGGLPIDYIVHPLRGDVGRPGHPTPRTSLTCLRTTGLVQSMIPKAPPSPF</sequence>
<name>A0A9N7UKA2_PLEPL</name>
<gene>
    <name evidence="1" type="ORF">PLEPLA_LOCUS19876</name>
</gene>